<dbReference type="PANTHER" id="PTHR42760:SF37">
    <property type="entry name" value="CLAVALDEHYDE DEHYDROGENASE"/>
    <property type="match status" value="1"/>
</dbReference>
<dbReference type="Pfam" id="PF00106">
    <property type="entry name" value="adh_short"/>
    <property type="match status" value="1"/>
</dbReference>
<evidence type="ECO:0000313" key="5">
    <source>
        <dbReference type="Proteomes" id="UP000696573"/>
    </source>
</evidence>
<keyword evidence="5" id="KW-1185">Reference proteome</keyword>
<evidence type="ECO:0000256" key="1">
    <source>
        <dbReference type="ARBA" id="ARBA00006484"/>
    </source>
</evidence>
<dbReference type="Gene3D" id="3.40.50.720">
    <property type="entry name" value="NAD(P)-binding Rossmann-like Domain"/>
    <property type="match status" value="1"/>
</dbReference>
<dbReference type="InterPro" id="IPR002347">
    <property type="entry name" value="SDR_fam"/>
</dbReference>
<dbReference type="PROSITE" id="PS00061">
    <property type="entry name" value="ADH_SHORT"/>
    <property type="match status" value="1"/>
</dbReference>
<protein>
    <recommendedName>
        <fullName evidence="6">NAD(P)-binding protein</fullName>
    </recommendedName>
</protein>
<name>A0A9N9VFX1_9HYPO</name>
<keyword evidence="3" id="KW-0560">Oxidoreductase</keyword>
<dbReference type="GO" id="GO:0016616">
    <property type="term" value="F:oxidoreductase activity, acting on the CH-OH group of donors, NAD or NADP as acceptor"/>
    <property type="evidence" value="ECO:0007669"/>
    <property type="project" value="TreeGrafter"/>
</dbReference>
<comment type="similarity">
    <text evidence="1">Belongs to the short-chain dehydrogenases/reductases (SDR) family.</text>
</comment>
<keyword evidence="2" id="KW-0521">NADP</keyword>
<evidence type="ECO:0000256" key="2">
    <source>
        <dbReference type="ARBA" id="ARBA00022857"/>
    </source>
</evidence>
<evidence type="ECO:0000256" key="3">
    <source>
        <dbReference type="ARBA" id="ARBA00023002"/>
    </source>
</evidence>
<organism evidence="4 5">
    <name type="scientific">Clonostachys rhizophaga</name>
    <dbReference type="NCBI Taxonomy" id="160324"/>
    <lineage>
        <taxon>Eukaryota</taxon>
        <taxon>Fungi</taxon>
        <taxon>Dikarya</taxon>
        <taxon>Ascomycota</taxon>
        <taxon>Pezizomycotina</taxon>
        <taxon>Sordariomycetes</taxon>
        <taxon>Hypocreomycetidae</taxon>
        <taxon>Hypocreales</taxon>
        <taxon>Bionectriaceae</taxon>
        <taxon>Clonostachys</taxon>
    </lineage>
</organism>
<dbReference type="EMBL" id="CABFNQ020000695">
    <property type="protein sequence ID" value="CAH0024378.1"/>
    <property type="molecule type" value="Genomic_DNA"/>
</dbReference>
<dbReference type="InterPro" id="IPR036291">
    <property type="entry name" value="NAD(P)-bd_dom_sf"/>
</dbReference>
<proteinExistence type="inferred from homology"/>
<dbReference type="OrthoDB" id="1933717at2759"/>
<dbReference type="Proteomes" id="UP000696573">
    <property type="component" value="Unassembled WGS sequence"/>
</dbReference>
<evidence type="ECO:0000313" key="4">
    <source>
        <dbReference type="EMBL" id="CAH0024378.1"/>
    </source>
</evidence>
<dbReference type="SUPFAM" id="SSF51735">
    <property type="entry name" value="NAD(P)-binding Rossmann-fold domains"/>
    <property type="match status" value="1"/>
</dbReference>
<dbReference type="PANTHER" id="PTHR42760">
    <property type="entry name" value="SHORT-CHAIN DEHYDROGENASES/REDUCTASES FAMILY MEMBER"/>
    <property type="match status" value="1"/>
</dbReference>
<dbReference type="PRINTS" id="PR00081">
    <property type="entry name" value="GDHRDH"/>
</dbReference>
<dbReference type="CDD" id="cd05233">
    <property type="entry name" value="SDR_c"/>
    <property type="match status" value="1"/>
</dbReference>
<comment type="caution">
    <text evidence="4">The sequence shown here is derived from an EMBL/GenBank/DDBJ whole genome shotgun (WGS) entry which is preliminary data.</text>
</comment>
<gene>
    <name evidence="4" type="ORF">CRHIZ90672A_00018375</name>
</gene>
<evidence type="ECO:0008006" key="6">
    <source>
        <dbReference type="Google" id="ProtNLM"/>
    </source>
</evidence>
<dbReference type="AlphaFoldDB" id="A0A9N9VFX1"/>
<accession>A0A9N9VFX1</accession>
<sequence length="318" mass="35103">MSEQGVKHDCEYDSDPRQNKELARSLKGKHVLIAGAGRGIGRATAEFFAHTDISSLNLVALEIVEVEETARLARIINPSITVKSAAFDVRDFDAVHAFVEGIVHEFGRIDVVFMNAGRPPQWLPLHESEPTIWWDTVTVSLQGSFNFARAAIPFMREASEGGRLIFTSSLGAHLTEGAGSYTIGKLGTTRLAEILHHENKDVGIKTFSIHPGVINTRFYSDFAHAVEGKLASDGSSYVSDKVPGDIKSAKNVVDFFKDKSFDTPQMPAGMVVVLASGRLDFLSGRVARYLANKEQILREDIYRVKLIGINQFLPEWKD</sequence>
<dbReference type="InterPro" id="IPR020904">
    <property type="entry name" value="Sc_DH/Rdtase_CS"/>
</dbReference>
<reference evidence="4" key="1">
    <citation type="submission" date="2021-10" db="EMBL/GenBank/DDBJ databases">
        <authorList>
            <person name="Piombo E."/>
        </authorList>
    </citation>
    <scope>NUCLEOTIDE SEQUENCE</scope>
</reference>